<proteinExistence type="predicted"/>
<dbReference type="EMBL" id="EQ973952">
    <property type="protein sequence ID" value="EEF37295.1"/>
    <property type="molecule type" value="Genomic_DNA"/>
</dbReference>
<keyword evidence="2" id="KW-1185">Reference proteome</keyword>
<accession>B9SGC9</accession>
<sequence>MAVFARKEERMASVITTELLGMREGLCIALDCDFMDLIVESDATGVVALVLSECGVLVADILSLATRLGMRLDGERIWLENESPMWIPYLALANLP</sequence>
<organism evidence="1 2">
    <name type="scientific">Ricinus communis</name>
    <name type="common">Castor bean</name>
    <dbReference type="NCBI Taxonomy" id="3988"/>
    <lineage>
        <taxon>Eukaryota</taxon>
        <taxon>Viridiplantae</taxon>
        <taxon>Streptophyta</taxon>
        <taxon>Embryophyta</taxon>
        <taxon>Tracheophyta</taxon>
        <taxon>Spermatophyta</taxon>
        <taxon>Magnoliopsida</taxon>
        <taxon>eudicotyledons</taxon>
        <taxon>Gunneridae</taxon>
        <taxon>Pentapetalae</taxon>
        <taxon>rosids</taxon>
        <taxon>fabids</taxon>
        <taxon>Malpighiales</taxon>
        <taxon>Euphorbiaceae</taxon>
        <taxon>Acalyphoideae</taxon>
        <taxon>Acalypheae</taxon>
        <taxon>Ricinus</taxon>
    </lineage>
</organism>
<dbReference type="AlphaFoldDB" id="B9SGC9"/>
<evidence type="ECO:0000313" key="2">
    <source>
        <dbReference type="Proteomes" id="UP000008311"/>
    </source>
</evidence>
<protein>
    <submittedName>
        <fullName evidence="1">Uncharacterized protein</fullName>
    </submittedName>
</protein>
<name>B9SGC9_RICCO</name>
<dbReference type="Proteomes" id="UP000008311">
    <property type="component" value="Unassembled WGS sequence"/>
</dbReference>
<evidence type="ECO:0000313" key="1">
    <source>
        <dbReference type="EMBL" id="EEF37295.1"/>
    </source>
</evidence>
<reference evidence="2" key="1">
    <citation type="journal article" date="2010" name="Nat. Biotechnol.">
        <title>Draft genome sequence of the oilseed species Ricinus communis.</title>
        <authorList>
            <person name="Chan A.P."/>
            <person name="Crabtree J."/>
            <person name="Zhao Q."/>
            <person name="Lorenzi H."/>
            <person name="Orvis J."/>
            <person name="Puiu D."/>
            <person name="Melake-Berhan A."/>
            <person name="Jones K.M."/>
            <person name="Redman J."/>
            <person name="Chen G."/>
            <person name="Cahoon E.B."/>
            <person name="Gedil M."/>
            <person name="Stanke M."/>
            <person name="Haas B.J."/>
            <person name="Wortman J.R."/>
            <person name="Fraser-Liggett C.M."/>
            <person name="Ravel J."/>
            <person name="Rabinowicz P.D."/>
        </authorList>
    </citation>
    <scope>NUCLEOTIDE SEQUENCE [LARGE SCALE GENOMIC DNA]</scope>
    <source>
        <strain evidence="2">cv. Hale</strain>
    </source>
</reference>
<gene>
    <name evidence="1" type="ORF">RCOM_0743380</name>
</gene>
<dbReference type="InParanoid" id="B9SGC9"/>